<dbReference type="AlphaFoldDB" id="A0A229RMP5"/>
<keyword evidence="1" id="KW-1133">Transmembrane helix</keyword>
<organism evidence="2 3">
    <name type="scientific">Amycolatopsis alba DSM 44262</name>
    <dbReference type="NCBI Taxonomy" id="1125972"/>
    <lineage>
        <taxon>Bacteria</taxon>
        <taxon>Bacillati</taxon>
        <taxon>Actinomycetota</taxon>
        <taxon>Actinomycetes</taxon>
        <taxon>Pseudonocardiales</taxon>
        <taxon>Pseudonocardiaceae</taxon>
        <taxon>Amycolatopsis</taxon>
    </lineage>
</organism>
<proteinExistence type="predicted"/>
<feature type="transmembrane region" description="Helical" evidence="1">
    <location>
        <begin position="126"/>
        <end position="146"/>
    </location>
</feature>
<comment type="caution">
    <text evidence="2">The sequence shown here is derived from an EMBL/GenBank/DDBJ whole genome shotgun (WGS) entry which is preliminary data.</text>
</comment>
<dbReference type="Proteomes" id="UP000215563">
    <property type="component" value="Unassembled WGS sequence"/>
</dbReference>
<evidence type="ECO:0000256" key="1">
    <source>
        <dbReference type="SAM" id="Phobius"/>
    </source>
</evidence>
<feature type="transmembrane region" description="Helical" evidence="1">
    <location>
        <begin position="93"/>
        <end position="120"/>
    </location>
</feature>
<feature type="transmembrane region" description="Helical" evidence="1">
    <location>
        <begin position="53"/>
        <end position="73"/>
    </location>
</feature>
<feature type="transmembrane region" description="Helical" evidence="1">
    <location>
        <begin position="6"/>
        <end position="23"/>
    </location>
</feature>
<keyword evidence="1" id="KW-0472">Membrane</keyword>
<reference evidence="2 3" key="1">
    <citation type="submission" date="2017-07" db="EMBL/GenBank/DDBJ databases">
        <title>Amycolatopsis alba DSM 44262 Genome sequencing and assembly.</title>
        <authorList>
            <person name="Kaur N."/>
            <person name="Mayilraj S."/>
        </authorList>
    </citation>
    <scope>NUCLEOTIDE SEQUENCE [LARGE SCALE GENOMIC DNA]</scope>
    <source>
        <strain evidence="2 3">DSM 44262</strain>
    </source>
</reference>
<sequence>MSTPVQIVLIVAAVGYILIRRLAGDVAEAKRMLLLPAILAVIGLSNVDESVRSATAVGFLVATLAVSVLFGVLRGVSIRIYQQDGVAHMRYTWFTIVLWALNVAAKVGANLLLGLITGVASGGNSVMLTIGVGMLVEGVVVLARAVRGDSRIVWKKGEDGKAHTTSPFLDDLQAKMTRR</sequence>
<evidence type="ECO:0000313" key="3">
    <source>
        <dbReference type="Proteomes" id="UP000215563"/>
    </source>
</evidence>
<protein>
    <submittedName>
        <fullName evidence="2">DUF1453 domain-containing protein</fullName>
    </submittedName>
</protein>
<accession>A0A229RMP5</accession>
<dbReference type="RefSeq" id="WP_020629302.1">
    <property type="nucleotide sequence ID" value="NZ_KB913032.1"/>
</dbReference>
<dbReference type="EMBL" id="NMQU01000068">
    <property type="protein sequence ID" value="OXM47942.1"/>
    <property type="molecule type" value="Genomic_DNA"/>
</dbReference>
<keyword evidence="3" id="KW-1185">Reference proteome</keyword>
<dbReference type="OrthoDB" id="4463103at2"/>
<name>A0A229RMP5_AMYAL</name>
<keyword evidence="1" id="KW-0812">Transmembrane</keyword>
<gene>
    <name evidence="2" type="ORF">CFP75_22845</name>
</gene>
<evidence type="ECO:0000313" key="2">
    <source>
        <dbReference type="EMBL" id="OXM47942.1"/>
    </source>
</evidence>